<dbReference type="Proteomes" id="UP001292094">
    <property type="component" value="Unassembled WGS sequence"/>
</dbReference>
<evidence type="ECO:0000313" key="2">
    <source>
        <dbReference type="Proteomes" id="UP001292094"/>
    </source>
</evidence>
<name>A0AAE1UFS6_9EUCA</name>
<protein>
    <recommendedName>
        <fullName evidence="3">Peptidase A2 domain-containing protein</fullName>
    </recommendedName>
</protein>
<accession>A0AAE1UFS6</accession>
<reference evidence="1" key="1">
    <citation type="submission" date="2023-11" db="EMBL/GenBank/DDBJ databases">
        <title>Genome assemblies of two species of porcelain crab, Petrolisthes cinctipes and Petrolisthes manimaculis (Anomura: Porcellanidae).</title>
        <authorList>
            <person name="Angst P."/>
        </authorList>
    </citation>
    <scope>NUCLEOTIDE SEQUENCE</scope>
    <source>
        <strain evidence="1">PB745_02</strain>
        <tissue evidence="1">Gill</tissue>
    </source>
</reference>
<evidence type="ECO:0000313" key="1">
    <source>
        <dbReference type="EMBL" id="KAK4321932.1"/>
    </source>
</evidence>
<sequence length="384" mass="42480">MKPPAMQPQPSMEHPARCALFLHTNSKKGRRKHTHNLRNITRVSSLQLLPPSTSVSTVGAATAQASALPMKQPAATVDIRVTGPKRRSAREAQCRSCRKIGHYDKCCRSRSSEDTTPDSYEPQPCKIQACISADNTTSSDTPTPVCVHVKYGKTTSRLHMLPDTGVDVTIIGEKHMSTLQLSRSSLQPLPSNTVLTADGSEISPALGYFQATLQLGRKWCTTRIQVHKVVTTPLLSYSHCKELNIIPQEFPKPILQVQHINRCTETPLCNIASPSDARKYFLHTLQSKLQDNDRTLQDIRESAREDSEYAHLLQYVTSGFLNPSADPFPNVHVVPCSDANTPVATSSNVPRRSERLRNAARDSATSLIEMTVTKLHQTATTKDR</sequence>
<dbReference type="AlphaFoldDB" id="A0AAE1UFS6"/>
<evidence type="ECO:0008006" key="3">
    <source>
        <dbReference type="Google" id="ProtNLM"/>
    </source>
</evidence>
<comment type="caution">
    <text evidence="1">The sequence shown here is derived from an EMBL/GenBank/DDBJ whole genome shotgun (WGS) entry which is preliminary data.</text>
</comment>
<dbReference type="EMBL" id="JAWZYT010000553">
    <property type="protein sequence ID" value="KAK4321932.1"/>
    <property type="molecule type" value="Genomic_DNA"/>
</dbReference>
<gene>
    <name evidence="1" type="ORF">Pmani_007314</name>
</gene>
<keyword evidence="2" id="KW-1185">Reference proteome</keyword>
<proteinExistence type="predicted"/>
<organism evidence="1 2">
    <name type="scientific">Petrolisthes manimaculis</name>
    <dbReference type="NCBI Taxonomy" id="1843537"/>
    <lineage>
        <taxon>Eukaryota</taxon>
        <taxon>Metazoa</taxon>
        <taxon>Ecdysozoa</taxon>
        <taxon>Arthropoda</taxon>
        <taxon>Crustacea</taxon>
        <taxon>Multicrustacea</taxon>
        <taxon>Malacostraca</taxon>
        <taxon>Eumalacostraca</taxon>
        <taxon>Eucarida</taxon>
        <taxon>Decapoda</taxon>
        <taxon>Pleocyemata</taxon>
        <taxon>Anomura</taxon>
        <taxon>Galatheoidea</taxon>
        <taxon>Porcellanidae</taxon>
        <taxon>Petrolisthes</taxon>
    </lineage>
</organism>